<dbReference type="PANTHER" id="PTHR10969">
    <property type="entry name" value="MICROTUBULE-ASSOCIATED PROTEINS 1A/1B LIGHT CHAIN 3-RELATED"/>
    <property type="match status" value="1"/>
</dbReference>
<dbReference type="OMA" id="RNIQHKE"/>
<dbReference type="InParanoid" id="A0CXJ0"/>
<evidence type="ECO:0000313" key="6">
    <source>
        <dbReference type="EMBL" id="CAK75507.1"/>
    </source>
</evidence>
<dbReference type="Proteomes" id="UP000000600">
    <property type="component" value="Unassembled WGS sequence"/>
</dbReference>
<dbReference type="HOGENOM" id="CLU_1974809_0_0_1"/>
<dbReference type="Gene3D" id="3.10.20.90">
    <property type="entry name" value="Phosphatidylinositol 3-kinase Catalytic Subunit, Chain A, domain 1"/>
    <property type="match status" value="1"/>
</dbReference>
<dbReference type="AlphaFoldDB" id="A0CXJ0"/>
<dbReference type="GO" id="GO:0000421">
    <property type="term" value="C:autophagosome membrane"/>
    <property type="evidence" value="ECO:0000318"/>
    <property type="project" value="GO_Central"/>
</dbReference>
<dbReference type="OrthoDB" id="6738456at2759"/>
<evidence type="ECO:0000256" key="1">
    <source>
        <dbReference type="ARBA" id="ARBA00004370"/>
    </source>
</evidence>
<dbReference type="InterPro" id="IPR029071">
    <property type="entry name" value="Ubiquitin-like_domsf"/>
</dbReference>
<dbReference type="GeneID" id="5028689"/>
<dbReference type="InterPro" id="IPR004241">
    <property type="entry name" value="Atg8-like"/>
</dbReference>
<dbReference type="KEGG" id="ptm:GSPATT00011139001"/>
<dbReference type="Pfam" id="PF02991">
    <property type="entry name" value="ATG8"/>
    <property type="match status" value="1"/>
</dbReference>
<accession>A0CXJ0</accession>
<keyword evidence="3" id="KW-0472">Membrane</keyword>
<evidence type="ECO:0000256" key="2">
    <source>
        <dbReference type="ARBA" id="ARBA00007293"/>
    </source>
</evidence>
<keyword evidence="7" id="KW-1185">Reference proteome</keyword>
<comment type="subcellular location">
    <subcellularLocation>
        <location evidence="1">Membrane</location>
    </subcellularLocation>
</comment>
<dbReference type="SUPFAM" id="SSF54236">
    <property type="entry name" value="Ubiquitin-like"/>
    <property type="match status" value="1"/>
</dbReference>
<evidence type="ECO:0000313" key="7">
    <source>
        <dbReference type="Proteomes" id="UP000000600"/>
    </source>
</evidence>
<organism evidence="6 7">
    <name type="scientific">Paramecium tetraurelia</name>
    <dbReference type="NCBI Taxonomy" id="5888"/>
    <lineage>
        <taxon>Eukaryota</taxon>
        <taxon>Sar</taxon>
        <taxon>Alveolata</taxon>
        <taxon>Ciliophora</taxon>
        <taxon>Intramacronucleata</taxon>
        <taxon>Oligohymenophorea</taxon>
        <taxon>Peniculida</taxon>
        <taxon>Parameciidae</taxon>
        <taxon>Paramecium</taxon>
    </lineage>
</organism>
<proteinExistence type="inferred from homology"/>
<dbReference type="GO" id="GO:0097352">
    <property type="term" value="P:autophagosome maturation"/>
    <property type="evidence" value="ECO:0000318"/>
    <property type="project" value="GO_Central"/>
</dbReference>
<dbReference type="GO" id="GO:0006995">
    <property type="term" value="P:cellular response to nitrogen starvation"/>
    <property type="evidence" value="ECO:0000318"/>
    <property type="project" value="GO_Central"/>
</dbReference>
<evidence type="ECO:0000256" key="4">
    <source>
        <dbReference type="ARBA" id="ARBA00023288"/>
    </source>
</evidence>
<evidence type="ECO:0000256" key="5">
    <source>
        <dbReference type="RuleBase" id="RU004384"/>
    </source>
</evidence>
<gene>
    <name evidence="6" type="ORF">GSPATT00011139001</name>
</gene>
<comment type="similarity">
    <text evidence="2 5">Belongs to the ATG8 family.</text>
</comment>
<evidence type="ECO:0000256" key="3">
    <source>
        <dbReference type="ARBA" id="ARBA00023136"/>
    </source>
</evidence>
<dbReference type="GO" id="GO:0000045">
    <property type="term" value="P:autophagosome assembly"/>
    <property type="evidence" value="ECO:0000318"/>
    <property type="project" value="GO_Central"/>
</dbReference>
<name>A0CXJ0_PARTE</name>
<keyword evidence="5" id="KW-0072">Autophagy</keyword>
<keyword evidence="4" id="KW-0449">Lipoprotein</keyword>
<dbReference type="GO" id="GO:0008429">
    <property type="term" value="F:phosphatidylethanolamine binding"/>
    <property type="evidence" value="ECO:0000318"/>
    <property type="project" value="GO_Central"/>
</dbReference>
<dbReference type="GO" id="GO:0000423">
    <property type="term" value="P:mitophagy"/>
    <property type="evidence" value="ECO:0000318"/>
    <property type="project" value="GO_Central"/>
</dbReference>
<sequence>MKFSYKIKNSYEQRTQQSFNLIEKHGQMIPVIIELVLKMRYHKEIPNKLQQFQKMMVRETISVQELFNILKQQYSPYMTPQDGIFIFVGGNKLLTNSFSKSFKEVYQQNKDSDGWLYLEVRSKDHSG</sequence>
<dbReference type="EMBL" id="CT868208">
    <property type="protein sequence ID" value="CAK75507.1"/>
    <property type="molecule type" value="Genomic_DNA"/>
</dbReference>
<reference evidence="6 7" key="1">
    <citation type="journal article" date="2006" name="Nature">
        <title>Global trends of whole-genome duplications revealed by the ciliate Paramecium tetraurelia.</title>
        <authorList>
            <consortium name="Genoscope"/>
            <person name="Aury J.-M."/>
            <person name="Jaillon O."/>
            <person name="Duret L."/>
            <person name="Noel B."/>
            <person name="Jubin C."/>
            <person name="Porcel B.M."/>
            <person name="Segurens B."/>
            <person name="Daubin V."/>
            <person name="Anthouard V."/>
            <person name="Aiach N."/>
            <person name="Arnaiz O."/>
            <person name="Billaut A."/>
            <person name="Beisson J."/>
            <person name="Blanc I."/>
            <person name="Bouhouche K."/>
            <person name="Camara F."/>
            <person name="Duharcourt S."/>
            <person name="Guigo R."/>
            <person name="Gogendeau D."/>
            <person name="Katinka M."/>
            <person name="Keller A.-M."/>
            <person name="Kissmehl R."/>
            <person name="Klotz C."/>
            <person name="Koll F."/>
            <person name="Le Moue A."/>
            <person name="Lepere C."/>
            <person name="Malinsky S."/>
            <person name="Nowacki M."/>
            <person name="Nowak J.K."/>
            <person name="Plattner H."/>
            <person name="Poulain J."/>
            <person name="Ruiz F."/>
            <person name="Serrano V."/>
            <person name="Zagulski M."/>
            <person name="Dessen P."/>
            <person name="Betermier M."/>
            <person name="Weissenbach J."/>
            <person name="Scarpelli C."/>
            <person name="Schachter V."/>
            <person name="Sperling L."/>
            <person name="Meyer E."/>
            <person name="Cohen J."/>
            <person name="Wincker P."/>
        </authorList>
    </citation>
    <scope>NUCLEOTIDE SEQUENCE [LARGE SCALE GENOMIC DNA]</scope>
    <source>
        <strain evidence="6 7">Stock d4-2</strain>
    </source>
</reference>
<dbReference type="FunFam" id="3.10.20.90:FF:000574">
    <property type="entry name" value="Autophagy-related protein"/>
    <property type="match status" value="1"/>
</dbReference>
<protein>
    <recommendedName>
        <fullName evidence="5">Autophagy-related protein</fullName>
    </recommendedName>
</protein>
<dbReference type="RefSeq" id="XP_001442904.1">
    <property type="nucleotide sequence ID" value="XM_001442867.1"/>
</dbReference>